<gene>
    <name evidence="2" type="ORF">BG845_06726</name>
</gene>
<sequence>MTPSVLPLERRVYGMSQAARLLGLRTDALRRWIDGYQRSGTTYAPVIREESTGDDIVTWGEFVEAGYLREYRAKQVTLQYLRPAIAILREELGVRYPLATLKPYTSGRSLALKVQKQVGLDPSLNIVVLGRDGTLQLTDAAEAFLEKVDFDDDGTRDARRLFPLGRGVPVVLDPDHGFGEPTLTSGARTETVAELVAAGESRERVAEVYDIGVNDVDAAVRYEHDRVA</sequence>
<dbReference type="InterPro" id="IPR007367">
    <property type="entry name" value="DUF433"/>
</dbReference>
<organism evidence="2 3">
    <name type="scientific">Pseudonocardia autotrophica</name>
    <name type="common">Amycolata autotrophica</name>
    <name type="synonym">Nocardia autotrophica</name>
    <dbReference type="NCBI Taxonomy" id="2074"/>
    <lineage>
        <taxon>Bacteria</taxon>
        <taxon>Bacillati</taxon>
        <taxon>Actinomycetota</taxon>
        <taxon>Actinomycetes</taxon>
        <taxon>Pseudonocardiales</taxon>
        <taxon>Pseudonocardiaceae</taxon>
        <taxon>Pseudonocardia</taxon>
    </lineage>
</organism>
<comment type="caution">
    <text evidence="2">The sequence shown here is derived from an EMBL/GenBank/DDBJ whole genome shotgun (WGS) entry which is preliminary data.</text>
</comment>
<keyword evidence="3" id="KW-1185">Reference proteome</keyword>
<dbReference type="InterPro" id="IPR048708">
    <property type="entry name" value="VapB45-like_HTH"/>
</dbReference>
<dbReference type="OrthoDB" id="3699668at2"/>
<dbReference type="AlphaFoldDB" id="A0A1Y2MH04"/>
<protein>
    <recommendedName>
        <fullName evidence="1">Putative antitoxin VapB45-like DNA-binding HTH domain-containing protein</fullName>
    </recommendedName>
</protein>
<accession>A0A1Y2MH04</accession>
<dbReference type="Proteomes" id="UP000194360">
    <property type="component" value="Unassembled WGS sequence"/>
</dbReference>
<evidence type="ECO:0000313" key="2">
    <source>
        <dbReference type="EMBL" id="OSY34573.1"/>
    </source>
</evidence>
<evidence type="ECO:0000259" key="1">
    <source>
        <dbReference type="Pfam" id="PF21321"/>
    </source>
</evidence>
<dbReference type="Pfam" id="PF04255">
    <property type="entry name" value="DUF433"/>
    <property type="match status" value="1"/>
</dbReference>
<dbReference type="RefSeq" id="WP_085916748.1">
    <property type="nucleotide sequence ID" value="NZ_AP018920.1"/>
</dbReference>
<evidence type="ECO:0000313" key="3">
    <source>
        <dbReference type="Proteomes" id="UP000194360"/>
    </source>
</evidence>
<dbReference type="Pfam" id="PF21321">
    <property type="entry name" value="HTH_66"/>
    <property type="match status" value="1"/>
</dbReference>
<name>A0A1Y2MH04_PSEAH</name>
<feature type="domain" description="Putative antitoxin VapB45-like DNA-binding HTH" evidence="1">
    <location>
        <begin position="12"/>
        <end position="85"/>
    </location>
</feature>
<reference evidence="2 3" key="1">
    <citation type="submission" date="2016-09" db="EMBL/GenBank/DDBJ databases">
        <title>Pseudonocardia autotrophica DSM535, a candidate organism with high potential of specific P450 cytochromes.</title>
        <authorList>
            <person name="Grumaz C."/>
            <person name="Vainshtein Y."/>
            <person name="Kirstahler P."/>
            <person name="Sohn K."/>
        </authorList>
    </citation>
    <scope>NUCLEOTIDE SEQUENCE [LARGE SCALE GENOMIC DNA]</scope>
    <source>
        <strain evidence="2 3">DSM 535</strain>
    </source>
</reference>
<dbReference type="EMBL" id="MIGB01000077">
    <property type="protein sequence ID" value="OSY34573.1"/>
    <property type="molecule type" value="Genomic_DNA"/>
</dbReference>
<dbReference type="STRING" id="2074.BG845_06726"/>
<proteinExistence type="predicted"/>